<dbReference type="InterPro" id="IPR057258">
    <property type="entry name" value="Ribosomal_uS3"/>
</dbReference>
<evidence type="ECO:0000256" key="4">
    <source>
        <dbReference type="ARBA" id="ARBA00022980"/>
    </source>
</evidence>
<reference evidence="11 12" key="1">
    <citation type="journal article" date="2016" name="Nat. Commun.">
        <title>Thousands of microbial genomes shed light on interconnected biogeochemical processes in an aquifer system.</title>
        <authorList>
            <person name="Anantharaman K."/>
            <person name="Brown C.T."/>
            <person name="Hug L.A."/>
            <person name="Sharon I."/>
            <person name="Castelle C.J."/>
            <person name="Probst A.J."/>
            <person name="Thomas B.C."/>
            <person name="Singh A."/>
            <person name="Wilkins M.J."/>
            <person name="Karaoz U."/>
            <person name="Brodie E.L."/>
            <person name="Williams K.H."/>
            <person name="Hubbard S.S."/>
            <person name="Banfield J.F."/>
        </authorList>
    </citation>
    <scope>NUCLEOTIDE SEQUENCE [LARGE SCALE GENOMIC DNA]</scope>
</reference>
<feature type="domain" description="KH type-2" evidence="10">
    <location>
        <begin position="39"/>
        <end position="122"/>
    </location>
</feature>
<comment type="similarity">
    <text evidence="1 8 9">Belongs to the universal ribosomal protein uS3 family.</text>
</comment>
<evidence type="ECO:0000313" key="12">
    <source>
        <dbReference type="Proteomes" id="UP000176609"/>
    </source>
</evidence>
<dbReference type="InterPro" id="IPR036419">
    <property type="entry name" value="Ribosomal_S3_C_sf"/>
</dbReference>
<dbReference type="SUPFAM" id="SSF54814">
    <property type="entry name" value="Prokaryotic type KH domain (KH-domain type II)"/>
    <property type="match status" value="1"/>
</dbReference>
<evidence type="ECO:0000256" key="9">
    <source>
        <dbReference type="RuleBase" id="RU003624"/>
    </source>
</evidence>
<accession>A0A1F6ARJ0</accession>
<dbReference type="NCBIfam" id="TIGR01009">
    <property type="entry name" value="rpsC_bact"/>
    <property type="match status" value="1"/>
</dbReference>
<dbReference type="InterPro" id="IPR001351">
    <property type="entry name" value="Ribosomal_uS3_C"/>
</dbReference>
<sequence length="219" mass="24607">MGHKIHPKGFRLGTVFTWDSRWFAGAKQYPDLVIEDSLIRKFILKKLQPAGVTKIEIERSINKINLILHVVRPGMVIGRGGQGMEELKKFITAILLTHRRKIGKMEHNQASFKLDLRVEPVKEPNLSAYFVACQIAEQLAKRLPHKRVVNFALEKVKNAGAKGVKIILSGRIGGAEISRRETYKNGSIPLSTIREEIDFAAIPSLTKSGYVGVKVWICK</sequence>
<evidence type="ECO:0000256" key="6">
    <source>
        <dbReference type="ARBA" id="ARBA00024998"/>
    </source>
</evidence>
<keyword evidence="2 8" id="KW-0699">rRNA-binding</keyword>
<dbReference type="GO" id="GO:0019843">
    <property type="term" value="F:rRNA binding"/>
    <property type="evidence" value="ECO:0007669"/>
    <property type="project" value="UniProtKB-UniRule"/>
</dbReference>
<dbReference type="PROSITE" id="PS50823">
    <property type="entry name" value="KH_TYPE_2"/>
    <property type="match status" value="1"/>
</dbReference>
<comment type="subunit">
    <text evidence="8">Part of the 30S ribosomal subunit. Forms a tight complex with proteins S10 and S14.</text>
</comment>
<dbReference type="Gene3D" id="3.30.1140.32">
    <property type="entry name" value="Ribosomal protein S3, C-terminal domain"/>
    <property type="match status" value="1"/>
</dbReference>
<dbReference type="PANTHER" id="PTHR11760">
    <property type="entry name" value="30S/40S RIBOSOMAL PROTEIN S3"/>
    <property type="match status" value="1"/>
</dbReference>
<dbReference type="InterPro" id="IPR009019">
    <property type="entry name" value="KH_sf_prok-type"/>
</dbReference>
<dbReference type="FunFam" id="3.30.300.20:FF:000001">
    <property type="entry name" value="30S ribosomal protein S3"/>
    <property type="match status" value="1"/>
</dbReference>
<dbReference type="Pfam" id="PF07650">
    <property type="entry name" value="KH_2"/>
    <property type="match status" value="1"/>
</dbReference>
<keyword evidence="5 8" id="KW-0687">Ribonucleoprotein</keyword>
<evidence type="ECO:0000256" key="8">
    <source>
        <dbReference type="HAMAP-Rule" id="MF_01309"/>
    </source>
</evidence>
<proteinExistence type="inferred from homology"/>
<dbReference type="InterPro" id="IPR015946">
    <property type="entry name" value="KH_dom-like_a/b"/>
</dbReference>
<dbReference type="PROSITE" id="PS00548">
    <property type="entry name" value="RIBOSOMAL_S3"/>
    <property type="match status" value="1"/>
</dbReference>
<dbReference type="Pfam" id="PF00189">
    <property type="entry name" value="Ribosomal_S3_C"/>
    <property type="match status" value="1"/>
</dbReference>
<dbReference type="SUPFAM" id="SSF54821">
    <property type="entry name" value="Ribosomal protein S3 C-terminal domain"/>
    <property type="match status" value="1"/>
</dbReference>
<dbReference type="GO" id="GO:0003735">
    <property type="term" value="F:structural constituent of ribosome"/>
    <property type="evidence" value="ECO:0007669"/>
    <property type="project" value="InterPro"/>
</dbReference>
<evidence type="ECO:0000259" key="10">
    <source>
        <dbReference type="PROSITE" id="PS50823"/>
    </source>
</evidence>
<dbReference type="AlphaFoldDB" id="A0A1F6ARJ0"/>
<dbReference type="GO" id="GO:0003729">
    <property type="term" value="F:mRNA binding"/>
    <property type="evidence" value="ECO:0007669"/>
    <property type="project" value="UniProtKB-UniRule"/>
</dbReference>
<dbReference type="CDD" id="cd02412">
    <property type="entry name" value="KH-II_30S_S3"/>
    <property type="match status" value="1"/>
</dbReference>
<dbReference type="HAMAP" id="MF_01309_B">
    <property type="entry name" value="Ribosomal_uS3_B"/>
    <property type="match status" value="1"/>
</dbReference>
<comment type="function">
    <text evidence="6 8">Binds the lower part of the 30S subunit head. Binds mRNA in the 70S ribosome, positioning it for translation.</text>
</comment>
<dbReference type="Gene3D" id="3.30.300.20">
    <property type="match status" value="1"/>
</dbReference>
<dbReference type="EMBL" id="MFJR01000004">
    <property type="protein sequence ID" value="OGG27295.1"/>
    <property type="molecule type" value="Genomic_DNA"/>
</dbReference>
<protein>
    <recommendedName>
        <fullName evidence="7 8">Small ribosomal subunit protein uS3</fullName>
    </recommendedName>
</protein>
<evidence type="ECO:0000256" key="1">
    <source>
        <dbReference type="ARBA" id="ARBA00010761"/>
    </source>
</evidence>
<dbReference type="PANTHER" id="PTHR11760:SF19">
    <property type="entry name" value="SMALL RIBOSOMAL SUBUNIT PROTEIN US3C"/>
    <property type="match status" value="1"/>
</dbReference>
<keyword evidence="3 8" id="KW-0694">RNA-binding</keyword>
<dbReference type="Proteomes" id="UP000176609">
    <property type="component" value="Unassembled WGS sequence"/>
</dbReference>
<dbReference type="InterPro" id="IPR004044">
    <property type="entry name" value="KH_dom_type_2"/>
</dbReference>
<comment type="caution">
    <text evidence="11">The sequence shown here is derived from an EMBL/GenBank/DDBJ whole genome shotgun (WGS) entry which is preliminary data.</text>
</comment>
<dbReference type="InterPro" id="IPR018280">
    <property type="entry name" value="Ribosomal_uS3_CS"/>
</dbReference>
<evidence type="ECO:0000256" key="2">
    <source>
        <dbReference type="ARBA" id="ARBA00022730"/>
    </source>
</evidence>
<evidence type="ECO:0000256" key="7">
    <source>
        <dbReference type="ARBA" id="ARBA00035257"/>
    </source>
</evidence>
<dbReference type="GO" id="GO:0006412">
    <property type="term" value="P:translation"/>
    <property type="evidence" value="ECO:0007669"/>
    <property type="project" value="UniProtKB-UniRule"/>
</dbReference>
<organism evidence="11 12">
    <name type="scientific">Candidatus Gottesmanbacteria bacterium RIFCSPLOWO2_01_FULL_39_12b</name>
    <dbReference type="NCBI Taxonomy" id="1798388"/>
    <lineage>
        <taxon>Bacteria</taxon>
        <taxon>Candidatus Gottesmaniibacteriota</taxon>
    </lineage>
</organism>
<evidence type="ECO:0000256" key="5">
    <source>
        <dbReference type="ARBA" id="ARBA00023274"/>
    </source>
</evidence>
<dbReference type="GO" id="GO:0022627">
    <property type="term" value="C:cytosolic small ribosomal subunit"/>
    <property type="evidence" value="ECO:0007669"/>
    <property type="project" value="TreeGrafter"/>
</dbReference>
<name>A0A1F6ARJ0_9BACT</name>
<evidence type="ECO:0000256" key="3">
    <source>
        <dbReference type="ARBA" id="ARBA00022884"/>
    </source>
</evidence>
<evidence type="ECO:0000313" key="11">
    <source>
        <dbReference type="EMBL" id="OGG27295.1"/>
    </source>
</evidence>
<keyword evidence="4 8" id="KW-0689">Ribosomal protein</keyword>
<gene>
    <name evidence="8" type="primary">rpsC</name>
    <name evidence="11" type="ORF">A2960_04350</name>
</gene>
<dbReference type="InterPro" id="IPR005704">
    <property type="entry name" value="Ribosomal_uS3_bac-typ"/>
</dbReference>